<keyword evidence="6" id="KW-0675">Receptor</keyword>
<keyword evidence="4" id="KW-0297">G-protein coupled receptor</keyword>
<keyword evidence="3 9" id="KW-1133">Transmembrane helix</keyword>
<dbReference type="SUPFAM" id="SSF53822">
    <property type="entry name" value="Periplasmic binding protein-like I"/>
    <property type="match status" value="1"/>
</dbReference>
<name>A0A075B0P8_ROZAC</name>
<dbReference type="PRINTS" id="PR01176">
    <property type="entry name" value="GABABRECEPTR"/>
</dbReference>
<dbReference type="InterPro" id="IPR002455">
    <property type="entry name" value="GPCR3_GABA-B"/>
</dbReference>
<keyword evidence="13" id="KW-1185">Reference proteome</keyword>
<evidence type="ECO:0000259" key="11">
    <source>
        <dbReference type="PROSITE" id="PS50259"/>
    </source>
</evidence>
<feature type="transmembrane region" description="Helical" evidence="9">
    <location>
        <begin position="451"/>
        <end position="472"/>
    </location>
</feature>
<feature type="transmembrane region" description="Helical" evidence="9">
    <location>
        <begin position="674"/>
        <end position="694"/>
    </location>
</feature>
<dbReference type="STRING" id="988480.A0A075B0P8"/>
<sequence>MHYLSRILLLFSSLQVLIKCLNPNGNNVIKIGVSMPFDEEICPECVDAINSIYLRLDQINQIDSLIDNNTKLEFVYRNCGFSRKNLINDLLEFNNNDRVTAIIGSSFSYLTIITSLITQNFDLPVCCGSSTSPALADKEQYPNFFRTIPSDLFQASAMASYVHENRWRSIAIIGTNDDYGQALANQLTESAKSYEINILVRTSFYASDLESGPKNVVNLVKDSDAKIILYFGYLQDCLAVLKQAKKKGLLEQGYVWIISDGVYAGYYMLTNEEKELMENVIFFVAKEGQGPIYEEMKTSWVSGILNSSSPFRLNNTSTEPPLYTMSFASCLDLIAYGIDRVLKSNSTYTVQGLINGTYKSDFIVPQTFMFDNLITPTGKVVLDINGERIGDYSILNTLNGEAFEAATWSQGTIYSIRPIYYPGGSTIKPKDYIDPNEVALYSDFSTVVGKLSVLLGAVGIVVVLLVFIFYALNRKNPVIVRVSVKISYVLLFGLALGFIQLLIMTGKPNDTFCIADTFLLTLSFSLFYSFSFAKMVRLYRLFYVINSGEGSKWTDKKVSLVGILMTLPNVLFALVWNIIDRPKPHVMKYLSTKEYYWTCRSSNSMVQEVMLGLILTYGGLILALNLIMAFKTRDIPSKFQETKAISLSVYNVTIVMIFTIPILTSNSLGFTSTFLVKVLSITYIAFFNIVCMFLHKMYNIYVTRHDKKTVGQSGTVVAVKSTDVKNDSELKKTYKITSDVSVRVKKSLSFFSETSRMVMALDPNTNAIHFLSLRRNTEFSKLEAFGIGNHSLFLKFIKNFSIQKNAKTSALSIIVENCRYDVTFSVQEEYQQWVNVLELWQNKIAAHTKMSGSMLSSTMIKSGDPLNKHQ</sequence>
<feature type="transmembrane region" description="Helical" evidence="9">
    <location>
        <begin position="484"/>
        <end position="505"/>
    </location>
</feature>
<keyword evidence="2 9" id="KW-0812">Transmembrane</keyword>
<evidence type="ECO:0000256" key="2">
    <source>
        <dbReference type="ARBA" id="ARBA00022692"/>
    </source>
</evidence>
<protein>
    <submittedName>
        <fullName evidence="12">GPCR, family 3 domain-containing protein</fullName>
    </submittedName>
</protein>
<proteinExistence type="predicted"/>
<dbReference type="GO" id="GO:0004965">
    <property type="term" value="F:G protein-coupled GABA receptor activity"/>
    <property type="evidence" value="ECO:0007669"/>
    <property type="project" value="InterPro"/>
</dbReference>
<feature type="transmembrane region" description="Helical" evidence="9">
    <location>
        <begin position="642"/>
        <end position="662"/>
    </location>
</feature>
<evidence type="ECO:0000256" key="1">
    <source>
        <dbReference type="ARBA" id="ARBA00004141"/>
    </source>
</evidence>
<reference evidence="12 13" key="1">
    <citation type="journal article" date="2013" name="Curr. Biol.">
        <title>Shared signatures of parasitism and phylogenomics unite Cryptomycota and microsporidia.</title>
        <authorList>
            <person name="James T.Y."/>
            <person name="Pelin A."/>
            <person name="Bonen L."/>
            <person name="Ahrendt S."/>
            <person name="Sain D."/>
            <person name="Corradi N."/>
            <person name="Stajich J.E."/>
        </authorList>
    </citation>
    <scope>NUCLEOTIDE SEQUENCE [LARGE SCALE GENOMIC DNA]</scope>
    <source>
        <strain evidence="12 13">CSF55</strain>
    </source>
</reference>
<dbReference type="Pfam" id="PF00003">
    <property type="entry name" value="7tm_3"/>
    <property type="match status" value="1"/>
</dbReference>
<evidence type="ECO:0000313" key="12">
    <source>
        <dbReference type="EMBL" id="EPZ34396.1"/>
    </source>
</evidence>
<dbReference type="Pfam" id="PF01094">
    <property type="entry name" value="ANF_receptor"/>
    <property type="match status" value="1"/>
</dbReference>
<keyword evidence="7" id="KW-0325">Glycoprotein</keyword>
<dbReference type="PANTHER" id="PTHR10519">
    <property type="entry name" value="GABA-B RECEPTOR"/>
    <property type="match status" value="1"/>
</dbReference>
<evidence type="ECO:0000256" key="7">
    <source>
        <dbReference type="ARBA" id="ARBA00023180"/>
    </source>
</evidence>
<evidence type="ECO:0000256" key="3">
    <source>
        <dbReference type="ARBA" id="ARBA00022989"/>
    </source>
</evidence>
<dbReference type="HOGENOM" id="CLU_016209_0_0_1"/>
<feature type="transmembrane region" description="Helical" evidence="9">
    <location>
        <begin position="610"/>
        <end position="630"/>
    </location>
</feature>
<dbReference type="GO" id="GO:0038039">
    <property type="term" value="C:G protein-coupled receptor heterodimeric complex"/>
    <property type="evidence" value="ECO:0007669"/>
    <property type="project" value="TreeGrafter"/>
</dbReference>
<dbReference type="EMBL" id="KE560959">
    <property type="protein sequence ID" value="EPZ34396.1"/>
    <property type="molecule type" value="Genomic_DNA"/>
</dbReference>
<dbReference type="PANTHER" id="PTHR10519:SF20">
    <property type="entry name" value="G-PROTEIN COUPLED RECEPTOR 156-RELATED"/>
    <property type="match status" value="1"/>
</dbReference>
<evidence type="ECO:0000256" key="5">
    <source>
        <dbReference type="ARBA" id="ARBA00023136"/>
    </source>
</evidence>
<keyword evidence="8" id="KW-0807">Transducer</keyword>
<evidence type="ECO:0000256" key="9">
    <source>
        <dbReference type="SAM" id="Phobius"/>
    </source>
</evidence>
<evidence type="ECO:0000256" key="4">
    <source>
        <dbReference type="ARBA" id="ARBA00023040"/>
    </source>
</evidence>
<dbReference type="PROSITE" id="PS50259">
    <property type="entry name" value="G_PROTEIN_RECEP_F3_4"/>
    <property type="match status" value="1"/>
</dbReference>
<dbReference type="InterPro" id="IPR017978">
    <property type="entry name" value="GPCR_3_C"/>
</dbReference>
<feature type="chain" id="PRO_5001704965" evidence="10">
    <location>
        <begin position="21"/>
        <end position="870"/>
    </location>
</feature>
<dbReference type="Gene3D" id="3.40.50.2300">
    <property type="match status" value="2"/>
</dbReference>
<keyword evidence="10" id="KW-0732">Signal</keyword>
<feature type="transmembrane region" description="Helical" evidence="9">
    <location>
        <begin position="517"/>
        <end position="537"/>
    </location>
</feature>
<evidence type="ECO:0000256" key="8">
    <source>
        <dbReference type="ARBA" id="ARBA00023224"/>
    </source>
</evidence>
<dbReference type="PRINTS" id="PR00248">
    <property type="entry name" value="GPCRMGR"/>
</dbReference>
<evidence type="ECO:0000256" key="10">
    <source>
        <dbReference type="SAM" id="SignalP"/>
    </source>
</evidence>
<evidence type="ECO:0000256" key="6">
    <source>
        <dbReference type="ARBA" id="ARBA00023170"/>
    </source>
</evidence>
<accession>A0A075B0P8</accession>
<dbReference type="Proteomes" id="UP000030755">
    <property type="component" value="Unassembled WGS sequence"/>
</dbReference>
<dbReference type="InterPro" id="IPR000337">
    <property type="entry name" value="GPCR_3"/>
</dbReference>
<organism evidence="12 13">
    <name type="scientific">Rozella allomycis (strain CSF55)</name>
    <dbReference type="NCBI Taxonomy" id="988480"/>
    <lineage>
        <taxon>Eukaryota</taxon>
        <taxon>Fungi</taxon>
        <taxon>Fungi incertae sedis</taxon>
        <taxon>Cryptomycota</taxon>
        <taxon>Cryptomycota incertae sedis</taxon>
        <taxon>Rozella</taxon>
    </lineage>
</organism>
<evidence type="ECO:0000313" key="13">
    <source>
        <dbReference type="Proteomes" id="UP000030755"/>
    </source>
</evidence>
<keyword evidence="5 9" id="KW-0472">Membrane</keyword>
<feature type="transmembrane region" description="Helical" evidence="9">
    <location>
        <begin position="558"/>
        <end position="579"/>
    </location>
</feature>
<comment type="subcellular location">
    <subcellularLocation>
        <location evidence="1">Membrane</location>
        <topology evidence="1">Multi-pass membrane protein</topology>
    </subcellularLocation>
</comment>
<dbReference type="OrthoDB" id="5597995at2759"/>
<dbReference type="GO" id="GO:0007214">
    <property type="term" value="P:gamma-aminobutyric acid signaling pathway"/>
    <property type="evidence" value="ECO:0007669"/>
    <property type="project" value="TreeGrafter"/>
</dbReference>
<dbReference type="InterPro" id="IPR001828">
    <property type="entry name" value="ANF_lig-bd_rcpt"/>
</dbReference>
<feature type="signal peptide" evidence="10">
    <location>
        <begin position="1"/>
        <end position="20"/>
    </location>
</feature>
<feature type="domain" description="G-protein coupled receptors family 3 profile" evidence="11">
    <location>
        <begin position="448"/>
        <end position="702"/>
    </location>
</feature>
<gene>
    <name evidence="12" type="ORF">O9G_000583</name>
</gene>
<dbReference type="InterPro" id="IPR028082">
    <property type="entry name" value="Peripla_BP_I"/>
</dbReference>
<dbReference type="OMA" id="MNATFIW"/>
<dbReference type="AlphaFoldDB" id="A0A075B0P8"/>